<dbReference type="RefSeq" id="WP_344688803.1">
    <property type="nucleotide sequence ID" value="NZ_BAAAVV010000004.1"/>
</dbReference>
<comment type="caution">
    <text evidence="1">The sequence shown here is derived from an EMBL/GenBank/DDBJ whole genome shotgun (WGS) entry which is preliminary data.</text>
</comment>
<organism evidence="1 2">
    <name type="scientific">Blastococcus jejuensis</name>
    <dbReference type="NCBI Taxonomy" id="351224"/>
    <lineage>
        <taxon>Bacteria</taxon>
        <taxon>Bacillati</taxon>
        <taxon>Actinomycetota</taxon>
        <taxon>Actinomycetes</taxon>
        <taxon>Geodermatophilales</taxon>
        <taxon>Geodermatophilaceae</taxon>
        <taxon>Blastococcus</taxon>
    </lineage>
</organism>
<accession>A0ABP6P5P9</accession>
<evidence type="ECO:0000313" key="1">
    <source>
        <dbReference type="EMBL" id="GAA3168095.1"/>
    </source>
</evidence>
<dbReference type="Proteomes" id="UP001499924">
    <property type="component" value="Unassembled WGS sequence"/>
</dbReference>
<proteinExistence type="predicted"/>
<name>A0ABP6P5P9_9ACTN</name>
<dbReference type="InterPro" id="IPR056131">
    <property type="entry name" value="DUF7714"/>
</dbReference>
<sequence length="302" mass="32574">MSTYPDRYRGVSVTDVDVPLEAGPLRDLLMARPVYRRSNFMVVRSAGKVALLRLVRGAETGLFAPLEDVELLAGPDETVYLQRPDVDTAVPTALLTAAVDVPGARCVVVEGAYGHVSFVLDPAPVRVHVLDVVPPRPAKLVDQLRRVLATADDLPGLELVPHVIELADLLPSPPDDSYLLPCRGGGLEVPGASVAYLDEVPPRQDWTLLGCTRSRQIHDVLYGGPVRQIDMCPRALAARVELPDGIPDGEVLLTKCCLFEDRNEVDGRTVLTPWGASFGELREALATAVDLAMAPATAPMRP</sequence>
<reference evidence="2" key="1">
    <citation type="journal article" date="2019" name="Int. J. Syst. Evol. Microbiol.">
        <title>The Global Catalogue of Microorganisms (GCM) 10K type strain sequencing project: providing services to taxonomists for standard genome sequencing and annotation.</title>
        <authorList>
            <consortium name="The Broad Institute Genomics Platform"/>
            <consortium name="The Broad Institute Genome Sequencing Center for Infectious Disease"/>
            <person name="Wu L."/>
            <person name="Ma J."/>
        </authorList>
    </citation>
    <scope>NUCLEOTIDE SEQUENCE [LARGE SCALE GENOMIC DNA]</scope>
    <source>
        <strain evidence="2">JCM 15614</strain>
    </source>
</reference>
<protein>
    <recommendedName>
        <fullName evidence="3">Hemin transport protein</fullName>
    </recommendedName>
</protein>
<evidence type="ECO:0008006" key="3">
    <source>
        <dbReference type="Google" id="ProtNLM"/>
    </source>
</evidence>
<gene>
    <name evidence="1" type="ORF">GCM10010531_21100</name>
</gene>
<evidence type="ECO:0000313" key="2">
    <source>
        <dbReference type="Proteomes" id="UP001499924"/>
    </source>
</evidence>
<keyword evidence="2" id="KW-1185">Reference proteome</keyword>
<dbReference type="Pfam" id="PF24830">
    <property type="entry name" value="DUF7714"/>
    <property type="match status" value="1"/>
</dbReference>
<dbReference type="EMBL" id="BAAAVV010000004">
    <property type="protein sequence ID" value="GAA3168095.1"/>
    <property type="molecule type" value="Genomic_DNA"/>
</dbReference>